<evidence type="ECO:0000313" key="2">
    <source>
        <dbReference type="EMBL" id="EPQ27001.1"/>
    </source>
</evidence>
<feature type="region of interest" description="Disordered" evidence="1">
    <location>
        <begin position="23"/>
        <end position="126"/>
    </location>
</feature>
<dbReference type="HOGENOM" id="CLU_148180_0_0_1"/>
<evidence type="ECO:0000256" key="1">
    <source>
        <dbReference type="SAM" id="MobiDB-lite"/>
    </source>
</evidence>
<proteinExistence type="predicted"/>
<dbReference type="EMBL" id="KE361641">
    <property type="protein sequence ID" value="EPQ27001.1"/>
    <property type="molecule type" value="Genomic_DNA"/>
</dbReference>
<dbReference type="GeneID" id="19319380"/>
<feature type="compositionally biased region" description="Polar residues" evidence="1">
    <location>
        <begin position="85"/>
        <end position="99"/>
    </location>
</feature>
<organism evidence="2 3">
    <name type="scientific">Pseudozyma flocculosa PF-1</name>
    <dbReference type="NCBI Taxonomy" id="1277687"/>
    <lineage>
        <taxon>Eukaryota</taxon>
        <taxon>Fungi</taxon>
        <taxon>Dikarya</taxon>
        <taxon>Basidiomycota</taxon>
        <taxon>Ustilaginomycotina</taxon>
        <taxon>Ustilaginomycetes</taxon>
        <taxon>Ustilaginales</taxon>
        <taxon>Ustilaginaceae</taxon>
        <taxon>Pseudozyma</taxon>
    </lineage>
</organism>
<dbReference type="RefSeq" id="XP_007881010.1">
    <property type="nucleotide sequence ID" value="XM_007882819.1"/>
</dbReference>
<dbReference type="OrthoDB" id="2555115at2759"/>
<protein>
    <submittedName>
        <fullName evidence="2">Uncharacterized protein</fullName>
    </submittedName>
</protein>
<feature type="compositionally biased region" description="Basic and acidic residues" evidence="1">
    <location>
        <begin position="100"/>
        <end position="126"/>
    </location>
</feature>
<name>A0A061H8W6_9BASI</name>
<accession>A0A061H8W6</accession>
<dbReference type="AlphaFoldDB" id="A0A061H8W6"/>
<sequence length="126" mass="13075">MASFLRSSSSSLAVAALSRRALTAPARGFAVSSASRTSDPRVLDNDTLSGASVKADKHDKDPHTLQKEHAQSANVGAGHSGQGGSKLTASPNDAPTQSEDAVHAEKHTKTPEQLQKETAEKVSKSS</sequence>
<evidence type="ECO:0000313" key="3">
    <source>
        <dbReference type="Proteomes" id="UP000053664"/>
    </source>
</evidence>
<reference evidence="2 3" key="1">
    <citation type="journal article" date="2013" name="Plant Cell">
        <title>The transition from a phytopathogenic smut ancestor to an anamorphic biocontrol agent deciphered by comparative whole-genome analysis.</title>
        <authorList>
            <person name="Lefebvre F."/>
            <person name="Joly D.L."/>
            <person name="Labbe C."/>
            <person name="Teichmann B."/>
            <person name="Linning R."/>
            <person name="Belzile F."/>
            <person name="Bakkeren G."/>
            <person name="Belanger R.R."/>
        </authorList>
    </citation>
    <scope>NUCLEOTIDE SEQUENCE [LARGE SCALE GENOMIC DNA]</scope>
    <source>
        <strain evidence="2 3">PF-1</strain>
    </source>
</reference>
<gene>
    <name evidence="2" type="ORF">PFL1_05286</name>
</gene>
<dbReference type="Proteomes" id="UP000053664">
    <property type="component" value="Unassembled WGS sequence"/>
</dbReference>
<dbReference type="KEGG" id="pfp:PFL1_05286"/>
<feature type="compositionally biased region" description="Basic and acidic residues" evidence="1">
    <location>
        <begin position="54"/>
        <end position="70"/>
    </location>
</feature>